<evidence type="ECO:0000256" key="13">
    <source>
        <dbReference type="ARBA" id="ARBA00023209"/>
    </source>
</evidence>
<feature type="transmembrane region" description="Helical" evidence="17">
    <location>
        <begin position="71"/>
        <end position="104"/>
    </location>
</feature>
<evidence type="ECO:0000256" key="5">
    <source>
        <dbReference type="ARBA" id="ARBA00013170"/>
    </source>
</evidence>
<dbReference type="GO" id="GO:0016020">
    <property type="term" value="C:membrane"/>
    <property type="evidence" value="ECO:0007669"/>
    <property type="project" value="UniProtKB-SubCell"/>
</dbReference>
<comment type="subcellular location">
    <subcellularLocation>
        <location evidence="1">Membrane</location>
        <topology evidence="1">Multi-pass membrane protein</topology>
    </subcellularLocation>
</comment>
<dbReference type="Proteomes" id="UP000035489">
    <property type="component" value="Unassembled WGS sequence"/>
</dbReference>
<dbReference type="InterPro" id="IPR050324">
    <property type="entry name" value="CDP-alcohol_PTase-I"/>
</dbReference>
<comment type="pathway">
    <text evidence="2">Phospholipid metabolism; phosphatidylglycerol biosynthesis; phosphatidylglycerol from CDP-diacylglycerol: step 1/2.</text>
</comment>
<dbReference type="PIRSF" id="PIRSF000847">
    <property type="entry name" value="Phos_ph_gly_syn"/>
    <property type="match status" value="1"/>
</dbReference>
<sequence length="176" mass="18707">MTIPNLITIARLIMVPIVIVMIMQQRWAAAFILFVVAGVSDAVDGFIARHFNMKSEFGAYIDPLADKSLLVSIYVSLAVVGAIPSWLAIIVVSRDAMIVSAVLLSWVMSRPVEIKPILVSKLNTGAQIGFAAFALAANAYGVELGGFEDLVMLAVATLTVASAGAYLGGWLRHMAG</sequence>
<evidence type="ECO:0000256" key="7">
    <source>
        <dbReference type="ARBA" id="ARBA00022516"/>
    </source>
</evidence>
<evidence type="ECO:0000256" key="15">
    <source>
        <dbReference type="ARBA" id="ARBA00048586"/>
    </source>
</evidence>
<evidence type="ECO:0000256" key="16">
    <source>
        <dbReference type="RuleBase" id="RU003750"/>
    </source>
</evidence>
<dbReference type="EMBL" id="LCYG01000055">
    <property type="protein sequence ID" value="KLK91462.1"/>
    <property type="molecule type" value="Genomic_DNA"/>
</dbReference>
<dbReference type="InterPro" id="IPR048254">
    <property type="entry name" value="CDP_ALCOHOL_P_TRANSF_CS"/>
</dbReference>
<evidence type="ECO:0000256" key="1">
    <source>
        <dbReference type="ARBA" id="ARBA00004141"/>
    </source>
</evidence>
<comment type="catalytic activity">
    <reaction evidence="15">
        <text>a CDP-1,2-diacyl-sn-glycerol + sn-glycerol 3-phosphate = a 1,2-diacyl-sn-glycero-3-phospho-(1'-sn-glycero-3'-phosphate) + CMP + H(+)</text>
        <dbReference type="Rhea" id="RHEA:12593"/>
        <dbReference type="ChEBI" id="CHEBI:15378"/>
        <dbReference type="ChEBI" id="CHEBI:57597"/>
        <dbReference type="ChEBI" id="CHEBI:58332"/>
        <dbReference type="ChEBI" id="CHEBI:60110"/>
        <dbReference type="ChEBI" id="CHEBI:60377"/>
        <dbReference type="EC" id="2.7.8.5"/>
    </reaction>
</comment>
<evidence type="ECO:0000256" key="3">
    <source>
        <dbReference type="ARBA" id="ARBA00005189"/>
    </source>
</evidence>
<dbReference type="Pfam" id="PF01066">
    <property type="entry name" value="CDP-OH_P_transf"/>
    <property type="match status" value="1"/>
</dbReference>
<evidence type="ECO:0000313" key="19">
    <source>
        <dbReference type="Proteomes" id="UP000035489"/>
    </source>
</evidence>
<evidence type="ECO:0000313" key="18">
    <source>
        <dbReference type="EMBL" id="KLK91462.1"/>
    </source>
</evidence>
<keyword evidence="8 16" id="KW-0808">Transferase</keyword>
<keyword evidence="9 17" id="KW-0812">Transmembrane</keyword>
<comment type="caution">
    <text evidence="18">The sequence shown here is derived from an EMBL/GenBank/DDBJ whole genome shotgun (WGS) entry which is preliminary data.</text>
</comment>
<evidence type="ECO:0000256" key="4">
    <source>
        <dbReference type="ARBA" id="ARBA00010441"/>
    </source>
</evidence>
<dbReference type="InterPro" id="IPR004570">
    <property type="entry name" value="Phosphatidylglycerol_P_synth"/>
</dbReference>
<dbReference type="InterPro" id="IPR043130">
    <property type="entry name" value="CDP-OH_PTrfase_TM_dom"/>
</dbReference>
<comment type="similarity">
    <text evidence="4 16">Belongs to the CDP-alcohol phosphatidyltransferase class-I family.</text>
</comment>
<keyword evidence="7" id="KW-0444">Lipid biosynthesis</keyword>
<dbReference type="FunFam" id="1.20.120.1760:FF:000033">
    <property type="entry name" value="CDP-alcohol phosphatidyltransferase"/>
    <property type="match status" value="1"/>
</dbReference>
<dbReference type="InterPro" id="IPR000462">
    <property type="entry name" value="CDP-OH_P_trans"/>
</dbReference>
<dbReference type="PROSITE" id="PS00379">
    <property type="entry name" value="CDP_ALCOHOL_P_TRANSF"/>
    <property type="match status" value="1"/>
</dbReference>
<evidence type="ECO:0000256" key="17">
    <source>
        <dbReference type="SAM" id="Phobius"/>
    </source>
</evidence>
<keyword evidence="11" id="KW-0443">Lipid metabolism</keyword>
<organism evidence="18 19">
    <name type="scientific">Microvirga vignae</name>
    <dbReference type="NCBI Taxonomy" id="1225564"/>
    <lineage>
        <taxon>Bacteria</taxon>
        <taxon>Pseudomonadati</taxon>
        <taxon>Pseudomonadota</taxon>
        <taxon>Alphaproteobacteria</taxon>
        <taxon>Hyphomicrobiales</taxon>
        <taxon>Methylobacteriaceae</taxon>
        <taxon>Microvirga</taxon>
    </lineage>
</organism>
<protein>
    <recommendedName>
        <fullName evidence="6">CDP-diacylglycerol--glycerol-3-phosphate 3-phosphatidyltransferase</fullName>
        <ecNumber evidence="5">2.7.8.5</ecNumber>
    </recommendedName>
</protein>
<evidence type="ECO:0000256" key="2">
    <source>
        <dbReference type="ARBA" id="ARBA00005042"/>
    </source>
</evidence>
<evidence type="ECO:0000256" key="8">
    <source>
        <dbReference type="ARBA" id="ARBA00022679"/>
    </source>
</evidence>
<keyword evidence="14" id="KW-1208">Phospholipid metabolism</keyword>
<accession>A0A0H1RFS9</accession>
<reference evidence="18 19" key="1">
    <citation type="submission" date="2015-05" db="EMBL/GenBank/DDBJ databases">
        <title>Draft genome sequence of Microvirga vignae strain BR3299, a novel nitrogen fixing bacteria isolated from Brazil semi-aired region.</title>
        <authorList>
            <person name="Zilli J.E."/>
            <person name="Passos S.R."/>
            <person name="Leite J."/>
            <person name="Baldani J.I."/>
            <person name="Xavier G.R."/>
            <person name="Rumjaneck N.G."/>
            <person name="Simoes-Araujo J.L."/>
        </authorList>
    </citation>
    <scope>NUCLEOTIDE SEQUENCE [LARGE SCALE GENOMIC DNA]</scope>
    <source>
        <strain evidence="18 19">BR3299</strain>
    </source>
</reference>
<keyword evidence="19" id="KW-1185">Reference proteome</keyword>
<dbReference type="GO" id="GO:0008444">
    <property type="term" value="F:CDP-diacylglycerol-glycerol-3-phosphate 3-phosphatidyltransferase activity"/>
    <property type="evidence" value="ECO:0007669"/>
    <property type="project" value="UniProtKB-EC"/>
</dbReference>
<dbReference type="STRING" id="1225564.AA309_20475"/>
<gene>
    <name evidence="18" type="ORF">AA309_20475</name>
</gene>
<proteinExistence type="inferred from homology"/>
<comment type="pathway">
    <text evidence="3">Lipid metabolism.</text>
</comment>
<dbReference type="AlphaFoldDB" id="A0A0H1RFS9"/>
<feature type="transmembrane region" description="Helical" evidence="17">
    <location>
        <begin position="30"/>
        <end position="51"/>
    </location>
</feature>
<name>A0A0H1RFS9_9HYPH</name>
<feature type="transmembrane region" description="Helical" evidence="17">
    <location>
        <begin position="150"/>
        <end position="171"/>
    </location>
</feature>
<evidence type="ECO:0000256" key="9">
    <source>
        <dbReference type="ARBA" id="ARBA00022692"/>
    </source>
</evidence>
<evidence type="ECO:0000256" key="6">
    <source>
        <dbReference type="ARBA" id="ARBA00014944"/>
    </source>
</evidence>
<dbReference type="OrthoDB" id="9796672at2"/>
<dbReference type="PANTHER" id="PTHR14269">
    <property type="entry name" value="CDP-DIACYLGLYCEROL--GLYCEROL-3-PHOSPHATE 3-PHOSPHATIDYLTRANSFERASE-RELATED"/>
    <property type="match status" value="1"/>
</dbReference>
<keyword evidence="10 17" id="KW-1133">Transmembrane helix</keyword>
<keyword evidence="13" id="KW-0594">Phospholipid biosynthesis</keyword>
<dbReference type="GO" id="GO:0046474">
    <property type="term" value="P:glycerophospholipid biosynthetic process"/>
    <property type="evidence" value="ECO:0007669"/>
    <property type="project" value="TreeGrafter"/>
</dbReference>
<keyword evidence="12 17" id="KW-0472">Membrane</keyword>
<evidence type="ECO:0000256" key="12">
    <source>
        <dbReference type="ARBA" id="ARBA00023136"/>
    </source>
</evidence>
<evidence type="ECO:0000256" key="14">
    <source>
        <dbReference type="ARBA" id="ARBA00023264"/>
    </source>
</evidence>
<feature type="transmembrane region" description="Helical" evidence="17">
    <location>
        <begin position="6"/>
        <end position="23"/>
    </location>
</feature>
<dbReference type="PANTHER" id="PTHR14269:SF62">
    <property type="entry name" value="CDP-DIACYLGLYCEROL--GLYCEROL-3-PHOSPHATE 3-PHOSPHATIDYLTRANSFERASE 1, CHLOROPLASTIC"/>
    <property type="match status" value="1"/>
</dbReference>
<dbReference type="Gene3D" id="1.20.120.1760">
    <property type="match status" value="1"/>
</dbReference>
<dbReference type="RefSeq" id="WP_047190861.1">
    <property type="nucleotide sequence ID" value="NZ_LCYG01000055.1"/>
</dbReference>
<dbReference type="PATRIC" id="fig|1225564.3.peg.5415"/>
<dbReference type="EC" id="2.7.8.5" evidence="5"/>
<evidence type="ECO:0000256" key="11">
    <source>
        <dbReference type="ARBA" id="ARBA00023098"/>
    </source>
</evidence>
<evidence type="ECO:0000256" key="10">
    <source>
        <dbReference type="ARBA" id="ARBA00022989"/>
    </source>
</evidence>